<gene>
    <name evidence="4" type="ORF">K460DRAFT_198862</name>
</gene>
<reference evidence="4" key="1">
    <citation type="submission" date="2020-01" db="EMBL/GenBank/DDBJ databases">
        <authorList>
            <consortium name="DOE Joint Genome Institute"/>
            <person name="Haridas S."/>
            <person name="Albert R."/>
            <person name="Binder M."/>
            <person name="Bloem J."/>
            <person name="Labutti K."/>
            <person name="Salamov A."/>
            <person name="Andreopoulos B."/>
            <person name="Baker S.E."/>
            <person name="Barry K."/>
            <person name="Bills G."/>
            <person name="Bluhm B.H."/>
            <person name="Cannon C."/>
            <person name="Castanera R."/>
            <person name="Culley D.E."/>
            <person name="Daum C."/>
            <person name="Ezra D."/>
            <person name="Gonzalez J.B."/>
            <person name="Henrissat B."/>
            <person name="Kuo A."/>
            <person name="Liang C."/>
            <person name="Lipzen A."/>
            <person name="Lutzoni F."/>
            <person name="Magnuson J."/>
            <person name="Mondo S."/>
            <person name="Nolan M."/>
            <person name="Ohm R."/>
            <person name="Pangilinan J."/>
            <person name="Park H.-J."/>
            <person name="Ramirez L."/>
            <person name="Alfaro M."/>
            <person name="Sun H."/>
            <person name="Tritt A."/>
            <person name="Yoshinaga Y."/>
            <person name="Zwiers L.-H."/>
            <person name="Turgeon B.G."/>
            <person name="Goodwin S.B."/>
            <person name="Spatafora J.W."/>
            <person name="Crous P.W."/>
            <person name="Grigoriev I.V."/>
        </authorList>
    </citation>
    <scope>NUCLEOTIDE SEQUENCE</scope>
    <source>
        <strain evidence="4">CBS 394.84</strain>
    </source>
</reference>
<dbReference type="Proteomes" id="UP000800039">
    <property type="component" value="Unassembled WGS sequence"/>
</dbReference>
<dbReference type="Gene3D" id="4.10.240.10">
    <property type="entry name" value="Zn(2)-C6 fungal-type DNA-binding domain"/>
    <property type="match status" value="1"/>
</dbReference>
<dbReference type="GO" id="GO:0045944">
    <property type="term" value="P:positive regulation of transcription by RNA polymerase II"/>
    <property type="evidence" value="ECO:0007669"/>
    <property type="project" value="TreeGrafter"/>
</dbReference>
<feature type="compositionally biased region" description="Basic residues" evidence="2">
    <location>
        <begin position="7"/>
        <end position="17"/>
    </location>
</feature>
<keyword evidence="5" id="KW-1185">Reference proteome</keyword>
<evidence type="ECO:0000259" key="3">
    <source>
        <dbReference type="PROSITE" id="PS50048"/>
    </source>
</evidence>
<dbReference type="PANTHER" id="PTHR37534">
    <property type="entry name" value="TRANSCRIPTIONAL ACTIVATOR PROTEIN UGA3"/>
    <property type="match status" value="1"/>
</dbReference>
<dbReference type="SUPFAM" id="SSF57701">
    <property type="entry name" value="Zn2/Cys6 DNA-binding domain"/>
    <property type="match status" value="1"/>
</dbReference>
<dbReference type="PROSITE" id="PS50048">
    <property type="entry name" value="ZN2_CY6_FUNGAL_2"/>
    <property type="match status" value="1"/>
</dbReference>
<dbReference type="CDD" id="cd00067">
    <property type="entry name" value="GAL4"/>
    <property type="match status" value="1"/>
</dbReference>
<dbReference type="InterPro" id="IPR036864">
    <property type="entry name" value="Zn2-C6_fun-type_DNA-bd_sf"/>
</dbReference>
<evidence type="ECO:0000256" key="1">
    <source>
        <dbReference type="ARBA" id="ARBA00023242"/>
    </source>
</evidence>
<dbReference type="GO" id="GO:0008270">
    <property type="term" value="F:zinc ion binding"/>
    <property type="evidence" value="ECO:0007669"/>
    <property type="project" value="InterPro"/>
</dbReference>
<dbReference type="OrthoDB" id="3598904at2759"/>
<dbReference type="SMART" id="SM00066">
    <property type="entry name" value="GAL4"/>
    <property type="match status" value="1"/>
</dbReference>
<dbReference type="GO" id="GO:0005634">
    <property type="term" value="C:nucleus"/>
    <property type="evidence" value="ECO:0007669"/>
    <property type="project" value="TreeGrafter"/>
</dbReference>
<name>A0A9P4G8W4_9PLEO</name>
<feature type="domain" description="Zn(2)-C6 fungal-type" evidence="3">
    <location>
        <begin position="19"/>
        <end position="47"/>
    </location>
</feature>
<dbReference type="EMBL" id="ML976619">
    <property type="protein sequence ID" value="KAF1841124.1"/>
    <property type="molecule type" value="Genomic_DNA"/>
</dbReference>
<organism evidence="4 5">
    <name type="scientific">Cucurbitaria berberidis CBS 394.84</name>
    <dbReference type="NCBI Taxonomy" id="1168544"/>
    <lineage>
        <taxon>Eukaryota</taxon>
        <taxon>Fungi</taxon>
        <taxon>Dikarya</taxon>
        <taxon>Ascomycota</taxon>
        <taxon>Pezizomycotina</taxon>
        <taxon>Dothideomycetes</taxon>
        <taxon>Pleosporomycetidae</taxon>
        <taxon>Pleosporales</taxon>
        <taxon>Pleosporineae</taxon>
        <taxon>Cucurbitariaceae</taxon>
        <taxon>Cucurbitaria</taxon>
    </lineage>
</organism>
<dbReference type="AlphaFoldDB" id="A0A9P4G8W4"/>
<accession>A0A9P4G8W4</accession>
<dbReference type="PANTHER" id="PTHR37534:SF9">
    <property type="entry name" value="ZN(II)2CYS6 TRANSCRIPTION FACTOR (EUROFUNG)"/>
    <property type="match status" value="1"/>
</dbReference>
<evidence type="ECO:0000256" key="2">
    <source>
        <dbReference type="SAM" id="MobiDB-lite"/>
    </source>
</evidence>
<dbReference type="RefSeq" id="XP_040783687.1">
    <property type="nucleotide sequence ID" value="XM_040927174.1"/>
</dbReference>
<dbReference type="GO" id="GO:0000976">
    <property type="term" value="F:transcription cis-regulatory region binding"/>
    <property type="evidence" value="ECO:0007669"/>
    <property type="project" value="TreeGrafter"/>
</dbReference>
<evidence type="ECO:0000313" key="5">
    <source>
        <dbReference type="Proteomes" id="UP000800039"/>
    </source>
</evidence>
<proteinExistence type="predicted"/>
<dbReference type="GeneID" id="63844426"/>
<dbReference type="InterPro" id="IPR001138">
    <property type="entry name" value="Zn2Cys6_DnaBD"/>
</dbReference>
<comment type="caution">
    <text evidence="4">The sequence shown here is derived from an EMBL/GenBank/DDBJ whole genome shotgun (WGS) entry which is preliminary data.</text>
</comment>
<sequence length="165" mass="18473">MNDTPPKKKRRGGPRRRTGVDTCKRRHTRCDEKKPVCGNCERLDLECEQSDDASWKITHADLPQDQPGQAGLSLLDIFRSDMSGLEENSEVVASYRITTPANLISPSATVDSNNLVDSISLTTEAAFLLQTYVRTVATWMDCFDHDSTYQLKIPKLVTKSPLLCK</sequence>
<feature type="region of interest" description="Disordered" evidence="2">
    <location>
        <begin position="1"/>
        <end position="21"/>
    </location>
</feature>
<keyword evidence="1" id="KW-0539">Nucleus</keyword>
<dbReference type="GO" id="GO:0000981">
    <property type="term" value="F:DNA-binding transcription factor activity, RNA polymerase II-specific"/>
    <property type="evidence" value="ECO:0007669"/>
    <property type="project" value="InterPro"/>
</dbReference>
<evidence type="ECO:0000313" key="4">
    <source>
        <dbReference type="EMBL" id="KAF1841124.1"/>
    </source>
</evidence>
<dbReference type="Pfam" id="PF00172">
    <property type="entry name" value="Zn_clus"/>
    <property type="match status" value="1"/>
</dbReference>
<protein>
    <recommendedName>
        <fullName evidence="3">Zn(2)-C6 fungal-type domain-containing protein</fullName>
    </recommendedName>
</protein>